<gene>
    <name evidence="1" type="ORF">MT2528_4046</name>
</gene>
<reference evidence="1 2" key="1">
    <citation type="submission" date="2016-11" db="EMBL/GenBank/DDBJ databases">
        <authorList>
            <person name="Klemetsen T."/>
        </authorList>
    </citation>
    <scope>NUCLEOTIDE SEQUENCE [LARGE SCALE GENOMIC DNA]</scope>
    <source>
        <strain evidence="1">MT 2528</strain>
    </source>
</reference>
<name>A0ABY1HJ06_9GAMM</name>
<sequence>MEVINVIGAVVSARSRHKDNRQELTVSIPKTQINKEYWGEHVARNLIREELHKQGFNHFFKIISWVH</sequence>
<accession>A0ABY1HJ06</accession>
<evidence type="ECO:0000313" key="1">
    <source>
        <dbReference type="EMBL" id="SGZ00550.1"/>
    </source>
</evidence>
<dbReference type="RefSeq" id="WP_075532030.1">
    <property type="nucleotide sequence ID" value="NZ_CAWRCN010000037.1"/>
</dbReference>
<keyword evidence="2" id="KW-1185">Reference proteome</keyword>
<dbReference type="Proteomes" id="UP000182660">
    <property type="component" value="Unassembled WGS sequence"/>
</dbReference>
<dbReference type="EMBL" id="FPLJ01000100">
    <property type="protein sequence ID" value="SGZ00550.1"/>
    <property type="molecule type" value="Genomic_DNA"/>
</dbReference>
<proteinExistence type="predicted"/>
<organism evidence="1 2">
    <name type="scientific">Moritella viscosa</name>
    <dbReference type="NCBI Taxonomy" id="80854"/>
    <lineage>
        <taxon>Bacteria</taxon>
        <taxon>Pseudomonadati</taxon>
        <taxon>Pseudomonadota</taxon>
        <taxon>Gammaproteobacteria</taxon>
        <taxon>Alteromonadales</taxon>
        <taxon>Moritellaceae</taxon>
        <taxon>Moritella</taxon>
    </lineage>
</organism>
<evidence type="ECO:0000313" key="2">
    <source>
        <dbReference type="Proteomes" id="UP000182660"/>
    </source>
</evidence>
<comment type="caution">
    <text evidence="1">The sequence shown here is derived from an EMBL/GenBank/DDBJ whole genome shotgun (WGS) entry which is preliminary data.</text>
</comment>
<protein>
    <submittedName>
        <fullName evidence="1">Endoglucanase 1-Cellulase 1-Endo-1,4-beta-glucanase 1</fullName>
    </submittedName>
</protein>